<evidence type="ECO:0000313" key="2">
    <source>
        <dbReference type="EMBL" id="GAG20482.1"/>
    </source>
</evidence>
<dbReference type="InterPro" id="IPR027392">
    <property type="entry name" value="TF_Znf"/>
</dbReference>
<feature type="domain" description="Transcription factor zinc-finger" evidence="1">
    <location>
        <begin position="32"/>
        <end position="69"/>
    </location>
</feature>
<name>X0WBB3_9ZZZZ</name>
<reference evidence="2" key="1">
    <citation type="journal article" date="2014" name="Front. Microbiol.">
        <title>High frequency of phylogenetically diverse reductive dehalogenase-homologous genes in deep subseafloor sedimentary metagenomes.</title>
        <authorList>
            <person name="Kawai M."/>
            <person name="Futagami T."/>
            <person name="Toyoda A."/>
            <person name="Takaki Y."/>
            <person name="Nishi S."/>
            <person name="Hori S."/>
            <person name="Arai W."/>
            <person name="Tsubouchi T."/>
            <person name="Morono Y."/>
            <person name="Uchiyama I."/>
            <person name="Ito T."/>
            <person name="Fujiyama A."/>
            <person name="Inagaki F."/>
            <person name="Takami H."/>
        </authorList>
    </citation>
    <scope>NUCLEOTIDE SEQUENCE</scope>
    <source>
        <strain evidence="2">Expedition CK06-06</strain>
    </source>
</reference>
<dbReference type="AlphaFoldDB" id="X0WBB3"/>
<sequence>MDDEVLQFLADIENDQSFSENEQVVPHGERPCPICGEMMQVEVEHGVNIDACDQHGIWLDRDELPAIISKIRSGARLKRQRLVRQARTDGKKSGVIFGVWSLLFD</sequence>
<gene>
    <name evidence="2" type="ORF">S01H1_49219</name>
</gene>
<proteinExistence type="predicted"/>
<dbReference type="EMBL" id="BARS01031644">
    <property type="protein sequence ID" value="GAG20482.1"/>
    <property type="molecule type" value="Genomic_DNA"/>
</dbReference>
<dbReference type="Pfam" id="PF13453">
    <property type="entry name" value="Zn_ribbon_TFIIB"/>
    <property type="match status" value="1"/>
</dbReference>
<comment type="caution">
    <text evidence="2">The sequence shown here is derived from an EMBL/GenBank/DDBJ whole genome shotgun (WGS) entry which is preliminary data.</text>
</comment>
<protein>
    <recommendedName>
        <fullName evidence="1">Transcription factor zinc-finger domain-containing protein</fullName>
    </recommendedName>
</protein>
<accession>X0WBB3</accession>
<organism evidence="2">
    <name type="scientific">marine sediment metagenome</name>
    <dbReference type="NCBI Taxonomy" id="412755"/>
    <lineage>
        <taxon>unclassified sequences</taxon>
        <taxon>metagenomes</taxon>
        <taxon>ecological metagenomes</taxon>
    </lineage>
</organism>
<evidence type="ECO:0000259" key="1">
    <source>
        <dbReference type="Pfam" id="PF13453"/>
    </source>
</evidence>